<organism evidence="1 2">
    <name type="scientific">Smittium culicis</name>
    <dbReference type="NCBI Taxonomy" id="133412"/>
    <lineage>
        <taxon>Eukaryota</taxon>
        <taxon>Fungi</taxon>
        <taxon>Fungi incertae sedis</taxon>
        <taxon>Zoopagomycota</taxon>
        <taxon>Kickxellomycotina</taxon>
        <taxon>Harpellomycetes</taxon>
        <taxon>Harpellales</taxon>
        <taxon>Legeriomycetaceae</taxon>
        <taxon>Smittium</taxon>
    </lineage>
</organism>
<comment type="caution">
    <text evidence="1">The sequence shown here is derived from an EMBL/GenBank/DDBJ whole genome shotgun (WGS) entry which is preliminary data.</text>
</comment>
<dbReference type="AlphaFoldDB" id="A0A1R1YIP0"/>
<keyword evidence="2" id="KW-1185">Reference proteome</keyword>
<proteinExistence type="predicted"/>
<name>A0A1R1YIP0_9FUNG</name>
<sequence>MEAAEKSIWLQFVSFYNRNSQLSIQASNSLPSFAFLFAFVSLFNVPTIHHCPIPQPALFRLPLPFAPHHQISPHLLAQ</sequence>
<evidence type="ECO:0000313" key="2">
    <source>
        <dbReference type="Proteomes" id="UP000187429"/>
    </source>
</evidence>
<reference evidence="2" key="1">
    <citation type="submission" date="2017-01" db="EMBL/GenBank/DDBJ databases">
        <authorList>
            <person name="Wang Y."/>
            <person name="White M."/>
            <person name="Kvist S."/>
            <person name="Moncalvo J.-M."/>
        </authorList>
    </citation>
    <scope>NUCLEOTIDE SEQUENCE [LARGE SCALE GENOMIC DNA]</scope>
    <source>
        <strain evidence="2">ID-206-W2</strain>
    </source>
</reference>
<accession>A0A1R1YIP0</accession>
<dbReference type="Proteomes" id="UP000187429">
    <property type="component" value="Unassembled WGS sequence"/>
</dbReference>
<dbReference type="EMBL" id="LSSM01001360">
    <property type="protein sequence ID" value="OMJ26789.1"/>
    <property type="molecule type" value="Genomic_DNA"/>
</dbReference>
<gene>
    <name evidence="1" type="ORF">AYI69_g3798</name>
</gene>
<protein>
    <submittedName>
        <fullName evidence="1">Uncharacterized protein</fullName>
    </submittedName>
</protein>
<evidence type="ECO:0000313" key="1">
    <source>
        <dbReference type="EMBL" id="OMJ26789.1"/>
    </source>
</evidence>